<evidence type="ECO:0000256" key="4">
    <source>
        <dbReference type="RuleBase" id="RU361267"/>
    </source>
</evidence>
<evidence type="ECO:0000313" key="6">
    <source>
        <dbReference type="EMBL" id="MEB3100805.1"/>
    </source>
</evidence>
<comment type="catalytic activity">
    <reaction evidence="4">
        <text>a 1-acyl-sn-glycero-3-phosphate + an acyl-CoA = a 1,2-diacyl-sn-glycero-3-phosphate + CoA</text>
        <dbReference type="Rhea" id="RHEA:19709"/>
        <dbReference type="ChEBI" id="CHEBI:57287"/>
        <dbReference type="ChEBI" id="CHEBI:57970"/>
        <dbReference type="ChEBI" id="CHEBI:58342"/>
        <dbReference type="ChEBI" id="CHEBI:58608"/>
        <dbReference type="EC" id="2.3.1.51"/>
    </reaction>
</comment>
<dbReference type="CDD" id="cd07989">
    <property type="entry name" value="LPLAT_AGPAT-like"/>
    <property type="match status" value="1"/>
</dbReference>
<evidence type="ECO:0000256" key="1">
    <source>
        <dbReference type="ARBA" id="ARBA00008655"/>
    </source>
</evidence>
<dbReference type="SMART" id="SM00563">
    <property type="entry name" value="PlsC"/>
    <property type="match status" value="1"/>
</dbReference>
<dbReference type="Proteomes" id="UP001310386">
    <property type="component" value="Unassembled WGS sequence"/>
</dbReference>
<accession>A0ABU5ZE81</accession>
<keyword evidence="4" id="KW-1208">Phospholipid metabolism</keyword>
<keyword evidence="2 4" id="KW-0808">Transferase</keyword>
<sequence length="190" mass="21208">MAYSAVKVLLTLTLKIEMVHQEKLPASGGYVLAATHKGWLDVLCMGRLIEPRPIHYMAKKELFEKPLIRALLTRINAFPVNRENPGPSAIKLPVQLLRKDQIVGIFPAGTRGGESQQLKMGAVTIAFKAGVPIVPVRYEGPPKIRLSFFFRKAKVRMVVGDPIVASDSEDKEAKEQRDEMMERLNQFLGS</sequence>
<dbReference type="NCBIfam" id="TIGR00530">
    <property type="entry name" value="AGP_acyltrn"/>
    <property type="match status" value="1"/>
</dbReference>
<comment type="caution">
    <text evidence="6">The sequence shown here is derived from an EMBL/GenBank/DDBJ whole genome shotgun (WGS) entry which is preliminary data.</text>
</comment>
<comment type="domain">
    <text evidence="4">The HXXXXD motif is essential for acyltransferase activity and may constitute the binding site for the phosphate moiety of the glycerol-3-phosphate.</text>
</comment>
<dbReference type="GO" id="GO:0016746">
    <property type="term" value="F:acyltransferase activity"/>
    <property type="evidence" value="ECO:0007669"/>
    <property type="project" value="UniProtKB-KW"/>
</dbReference>
<keyword evidence="7" id="KW-1185">Reference proteome</keyword>
<keyword evidence="4" id="KW-0443">Lipid metabolism</keyword>
<proteinExistence type="inferred from homology"/>
<dbReference type="InterPro" id="IPR004552">
    <property type="entry name" value="AGP_acyltrans"/>
</dbReference>
<feature type="domain" description="Phospholipid/glycerol acyltransferase" evidence="5">
    <location>
        <begin position="30"/>
        <end position="141"/>
    </location>
</feature>
<dbReference type="EMBL" id="JAYJLD010000004">
    <property type="protein sequence ID" value="MEB3100805.1"/>
    <property type="molecule type" value="Genomic_DNA"/>
</dbReference>
<organism evidence="6 7">
    <name type="scientific">Ferviditalea candida</name>
    <dbReference type="NCBI Taxonomy" id="3108399"/>
    <lineage>
        <taxon>Bacteria</taxon>
        <taxon>Bacillati</taxon>
        <taxon>Bacillota</taxon>
        <taxon>Bacilli</taxon>
        <taxon>Bacillales</taxon>
        <taxon>Paenibacillaceae</taxon>
        <taxon>Ferviditalea</taxon>
    </lineage>
</organism>
<keyword evidence="4" id="KW-0594">Phospholipid biosynthesis</keyword>
<evidence type="ECO:0000256" key="3">
    <source>
        <dbReference type="ARBA" id="ARBA00023315"/>
    </source>
</evidence>
<dbReference type="SUPFAM" id="SSF69593">
    <property type="entry name" value="Glycerol-3-phosphate (1)-acyltransferase"/>
    <property type="match status" value="1"/>
</dbReference>
<gene>
    <name evidence="6" type="ORF">VF724_03935</name>
</gene>
<evidence type="ECO:0000313" key="7">
    <source>
        <dbReference type="Proteomes" id="UP001310386"/>
    </source>
</evidence>
<evidence type="ECO:0000256" key="2">
    <source>
        <dbReference type="ARBA" id="ARBA00022679"/>
    </source>
</evidence>
<evidence type="ECO:0000259" key="5">
    <source>
        <dbReference type="SMART" id="SM00563"/>
    </source>
</evidence>
<dbReference type="PANTHER" id="PTHR10434:SF40">
    <property type="entry name" value="1-ACYL-SN-GLYCEROL-3-PHOSPHATE ACYLTRANSFERASE"/>
    <property type="match status" value="1"/>
</dbReference>
<dbReference type="RefSeq" id="WP_371753050.1">
    <property type="nucleotide sequence ID" value="NZ_JAYJLD010000004.1"/>
</dbReference>
<dbReference type="Pfam" id="PF01553">
    <property type="entry name" value="Acyltransferase"/>
    <property type="match status" value="1"/>
</dbReference>
<reference evidence="6" key="1">
    <citation type="submission" date="2023-12" db="EMBL/GenBank/DDBJ databases">
        <title>Fervidustalea candida gen. nov., sp. nov., a novel member of the family Paenibacillaceae isolated from a geothermal area.</title>
        <authorList>
            <person name="Li W.-J."/>
            <person name="Jiao J.-Y."/>
            <person name="Chen Y."/>
        </authorList>
    </citation>
    <scope>NUCLEOTIDE SEQUENCE</scope>
    <source>
        <strain evidence="6">SYSU GA230002</strain>
    </source>
</reference>
<keyword evidence="4" id="KW-0444">Lipid biosynthesis</keyword>
<dbReference type="EC" id="2.3.1.51" evidence="4"/>
<keyword evidence="3 4" id="KW-0012">Acyltransferase</keyword>
<protein>
    <recommendedName>
        <fullName evidence="4">1-acyl-sn-glycerol-3-phosphate acyltransferase</fullName>
        <ecNumber evidence="4">2.3.1.51</ecNumber>
    </recommendedName>
</protein>
<dbReference type="InterPro" id="IPR002123">
    <property type="entry name" value="Plipid/glycerol_acylTrfase"/>
</dbReference>
<name>A0ABU5ZE81_9BACL</name>
<comment type="similarity">
    <text evidence="1 4">Belongs to the 1-acyl-sn-glycerol-3-phosphate acyltransferase family.</text>
</comment>
<dbReference type="PANTHER" id="PTHR10434">
    <property type="entry name" value="1-ACYL-SN-GLYCEROL-3-PHOSPHATE ACYLTRANSFERASE"/>
    <property type="match status" value="1"/>
</dbReference>